<protein>
    <submittedName>
        <fullName evidence="1">Uncharacterized protein</fullName>
    </submittedName>
</protein>
<evidence type="ECO:0000313" key="1">
    <source>
        <dbReference type="EMBL" id="RRT78364.1"/>
    </source>
</evidence>
<comment type="caution">
    <text evidence="1">The sequence shown here is derived from an EMBL/GenBank/DDBJ whole genome shotgun (WGS) entry which is preliminary data.</text>
</comment>
<proteinExistence type="predicted"/>
<accession>A0A427AQ53</accession>
<dbReference type="Proteomes" id="UP000287651">
    <property type="component" value="Unassembled WGS sequence"/>
</dbReference>
<sequence>MNDRVGLTLENEDFCRSGVDSPSMAIRVRNSFGSYPGLETNWGDVGNQELKALKIGRDDARAMLVGHFVETLVTIRLVGCPSSLLASS</sequence>
<dbReference type="AlphaFoldDB" id="A0A427AQ53"/>
<organism evidence="1 2">
    <name type="scientific">Ensete ventricosum</name>
    <name type="common">Abyssinian banana</name>
    <name type="synonym">Musa ensete</name>
    <dbReference type="NCBI Taxonomy" id="4639"/>
    <lineage>
        <taxon>Eukaryota</taxon>
        <taxon>Viridiplantae</taxon>
        <taxon>Streptophyta</taxon>
        <taxon>Embryophyta</taxon>
        <taxon>Tracheophyta</taxon>
        <taxon>Spermatophyta</taxon>
        <taxon>Magnoliopsida</taxon>
        <taxon>Liliopsida</taxon>
        <taxon>Zingiberales</taxon>
        <taxon>Musaceae</taxon>
        <taxon>Ensete</taxon>
    </lineage>
</organism>
<dbReference type="EMBL" id="AMZH03001695">
    <property type="protein sequence ID" value="RRT78364.1"/>
    <property type="molecule type" value="Genomic_DNA"/>
</dbReference>
<reference evidence="1 2" key="1">
    <citation type="journal article" date="2014" name="Agronomy (Basel)">
        <title>A Draft Genome Sequence for Ensete ventricosum, the Drought-Tolerant Tree Against Hunger.</title>
        <authorList>
            <person name="Harrison J."/>
            <person name="Moore K.A."/>
            <person name="Paszkiewicz K."/>
            <person name="Jones T."/>
            <person name="Grant M."/>
            <person name="Ambacheew D."/>
            <person name="Muzemil S."/>
            <person name="Studholme D.J."/>
        </authorList>
    </citation>
    <scope>NUCLEOTIDE SEQUENCE [LARGE SCALE GENOMIC DNA]</scope>
</reference>
<evidence type="ECO:0000313" key="2">
    <source>
        <dbReference type="Proteomes" id="UP000287651"/>
    </source>
</evidence>
<gene>
    <name evidence="1" type="ORF">B296_00007930</name>
</gene>
<name>A0A427AQ53_ENSVE</name>